<comment type="caution">
    <text evidence="4">The sequence shown here is derived from an EMBL/GenBank/DDBJ whole genome shotgun (WGS) entry which is preliminary data.</text>
</comment>
<reference evidence="4 5" key="1">
    <citation type="submission" date="2015-10" db="EMBL/GenBank/DDBJ databases">
        <title>Metagenome-Assembled Genomes uncover a global brackish microbiome.</title>
        <authorList>
            <person name="Hugerth L.W."/>
            <person name="Larsson J."/>
            <person name="Alneberg J."/>
            <person name="Lindh M.V."/>
            <person name="Legrand C."/>
            <person name="Pinhassi J."/>
            <person name="Andersson A.F."/>
        </authorList>
    </citation>
    <scope>NUCLEOTIDE SEQUENCE [LARGE SCALE GENOMIC DNA]</scope>
    <source>
        <strain evidence="4">BACL26 MAG-121220-bin70</strain>
    </source>
</reference>
<dbReference type="InterPro" id="IPR050624">
    <property type="entry name" value="HTH-type_Tx_Regulator"/>
</dbReference>
<dbReference type="EMBL" id="LICA01000215">
    <property type="protein sequence ID" value="KRO93750.1"/>
    <property type="molecule type" value="Genomic_DNA"/>
</dbReference>
<dbReference type="Gene3D" id="1.10.357.10">
    <property type="entry name" value="Tetracycline Repressor, domain 2"/>
    <property type="match status" value="1"/>
</dbReference>
<dbReference type="InterPro" id="IPR009057">
    <property type="entry name" value="Homeodomain-like_sf"/>
</dbReference>
<dbReference type="Pfam" id="PF13972">
    <property type="entry name" value="TetR"/>
    <property type="match status" value="1"/>
</dbReference>
<dbReference type="Pfam" id="PF00440">
    <property type="entry name" value="TetR_N"/>
    <property type="match status" value="1"/>
</dbReference>
<dbReference type="InterPro" id="IPR001647">
    <property type="entry name" value="HTH_TetR"/>
</dbReference>
<dbReference type="SUPFAM" id="SSF46689">
    <property type="entry name" value="Homeodomain-like"/>
    <property type="match status" value="1"/>
</dbReference>
<evidence type="ECO:0000313" key="5">
    <source>
        <dbReference type="Proteomes" id="UP000051213"/>
    </source>
</evidence>
<evidence type="ECO:0000259" key="3">
    <source>
        <dbReference type="PROSITE" id="PS50977"/>
    </source>
</evidence>
<sequence>MKTRDRILHQALLLFNDAGVDQVSALEVSRKLDISYGNLTYHFKRKDEIILTLYAQMQKELDASMNHLVQRIFEETYYLKLVNEIFDVIWKYRFIYLNINSLMNQFTFIRQTEKSYLATRKNILNKAKKFLIEEGYLKPEIDDNYRMVIQNLNMILSAWIIDAKLFYDGDESKKIESYASLFYSIALTNVTEKGRKRYQQIME</sequence>
<feature type="DNA-binding region" description="H-T-H motif" evidence="2">
    <location>
        <begin position="24"/>
        <end position="43"/>
    </location>
</feature>
<proteinExistence type="predicted"/>
<evidence type="ECO:0000256" key="2">
    <source>
        <dbReference type="PROSITE-ProRule" id="PRU00335"/>
    </source>
</evidence>
<protein>
    <recommendedName>
        <fullName evidence="3">HTH tetR-type domain-containing protein</fullName>
    </recommendedName>
</protein>
<dbReference type="InterPro" id="IPR025722">
    <property type="entry name" value="TetR"/>
</dbReference>
<name>A0A0R2U325_9GAMM</name>
<feature type="domain" description="HTH tetR-type" evidence="3">
    <location>
        <begin position="1"/>
        <end position="61"/>
    </location>
</feature>
<evidence type="ECO:0000256" key="1">
    <source>
        <dbReference type="ARBA" id="ARBA00023125"/>
    </source>
</evidence>
<keyword evidence="1 2" id="KW-0238">DNA-binding</keyword>
<dbReference type="PROSITE" id="PS50977">
    <property type="entry name" value="HTH_TETR_2"/>
    <property type="match status" value="1"/>
</dbReference>
<gene>
    <name evidence="4" type="ORF">ABS24_08965</name>
</gene>
<evidence type="ECO:0000313" key="4">
    <source>
        <dbReference type="EMBL" id="KRO93750.1"/>
    </source>
</evidence>
<dbReference type="PANTHER" id="PTHR43479">
    <property type="entry name" value="ACREF/ENVCD OPERON REPRESSOR-RELATED"/>
    <property type="match status" value="1"/>
</dbReference>
<organism evidence="4 5">
    <name type="scientific">SAR92 bacterium BACL26 MAG-121220-bin70</name>
    <dbReference type="NCBI Taxonomy" id="1655626"/>
    <lineage>
        <taxon>Bacteria</taxon>
        <taxon>Pseudomonadati</taxon>
        <taxon>Pseudomonadota</taxon>
        <taxon>Gammaproteobacteria</taxon>
        <taxon>Cellvibrionales</taxon>
        <taxon>Porticoccaceae</taxon>
        <taxon>SAR92 clade</taxon>
    </lineage>
</organism>
<dbReference type="PANTHER" id="PTHR43479:SF11">
    <property type="entry name" value="ACREF_ENVCD OPERON REPRESSOR-RELATED"/>
    <property type="match status" value="1"/>
</dbReference>
<dbReference type="AlphaFoldDB" id="A0A0R2U325"/>
<dbReference type="Proteomes" id="UP000051213">
    <property type="component" value="Unassembled WGS sequence"/>
</dbReference>
<accession>A0A0R2U325</accession>
<dbReference type="GO" id="GO:0003677">
    <property type="term" value="F:DNA binding"/>
    <property type="evidence" value="ECO:0007669"/>
    <property type="project" value="UniProtKB-UniRule"/>
</dbReference>